<protein>
    <recommendedName>
        <fullName evidence="3">Xrn1 N-terminal domain-containing protein</fullName>
    </recommendedName>
</protein>
<dbReference type="GO" id="GO:0005634">
    <property type="term" value="C:nucleus"/>
    <property type="evidence" value="ECO:0007669"/>
    <property type="project" value="TreeGrafter"/>
</dbReference>
<comment type="caution">
    <text evidence="4">The sequence shown here is derived from an EMBL/GenBank/DDBJ whole genome shotgun (WGS) entry which is preliminary data.</text>
</comment>
<dbReference type="GO" id="GO:0000956">
    <property type="term" value="P:nuclear-transcribed mRNA catabolic process"/>
    <property type="evidence" value="ECO:0007669"/>
    <property type="project" value="TreeGrafter"/>
</dbReference>
<organism evidence="4 5">
    <name type="scientific">Agrocybe chaxingu</name>
    <dbReference type="NCBI Taxonomy" id="84603"/>
    <lineage>
        <taxon>Eukaryota</taxon>
        <taxon>Fungi</taxon>
        <taxon>Dikarya</taxon>
        <taxon>Basidiomycota</taxon>
        <taxon>Agaricomycotina</taxon>
        <taxon>Agaricomycetes</taxon>
        <taxon>Agaricomycetidae</taxon>
        <taxon>Agaricales</taxon>
        <taxon>Agaricineae</taxon>
        <taxon>Strophariaceae</taxon>
        <taxon>Agrocybe</taxon>
    </lineage>
</organism>
<dbReference type="GO" id="GO:0004534">
    <property type="term" value="F:5'-3' RNA exonuclease activity"/>
    <property type="evidence" value="ECO:0007669"/>
    <property type="project" value="TreeGrafter"/>
</dbReference>
<dbReference type="PANTHER" id="PTHR12341:SF7">
    <property type="entry name" value="5'-3' EXORIBONUCLEASE 1"/>
    <property type="match status" value="1"/>
</dbReference>
<evidence type="ECO:0000256" key="1">
    <source>
        <dbReference type="ARBA" id="ARBA00038299"/>
    </source>
</evidence>
<evidence type="ECO:0000313" key="5">
    <source>
        <dbReference type="Proteomes" id="UP001148786"/>
    </source>
</evidence>
<dbReference type="InterPro" id="IPR027073">
    <property type="entry name" value="5_3_exoribonuclease"/>
</dbReference>
<evidence type="ECO:0000313" key="4">
    <source>
        <dbReference type="EMBL" id="KAJ3487749.1"/>
    </source>
</evidence>
<dbReference type="Gene3D" id="3.40.50.12390">
    <property type="match status" value="1"/>
</dbReference>
<keyword evidence="2" id="KW-0175">Coiled coil</keyword>
<sequence>MRAACTPTHNYDVYVRPNRQSASIWRTPASRWEKSPLPAIDPGPQTSPALAGAIKASPDMLGTRGSGQKAGRGEGCHAVVLRNAALSPHPPPLQRFHHCQRRQHPYNAVKISPTVLGKTGKGRARMQAPCMIGVQSPSTATLSLAPPALLPGECHEEASELRREFIGLSDGWRFFSFPGVRFHAIAVDSGVLRLNKAQQADVVLNKDLGQERRIRSKKRKTIRDASVDVFEAEAAKIEAAAAEEEKKVAEAKDVIESIGFKGPSATLKAHRNVSGLLKDMNSLSLCENSSKMKPVLLGVLLQFPHNWLNVALSPALDLRFVSSVPSLAIRPRSYDRAGVRGSPTCEGRGCYGVWGAKGEKLPEEKAFDGNCIAPGTPFMVRLSEQLRYFINKKITEDSNWRDIKVVLSGHEVPGEGEHKTVEYIRLSRAQPDYNPNVRRRL</sequence>
<proteinExistence type="inferred from homology"/>
<name>A0A9W8MP61_9AGAR</name>
<dbReference type="Proteomes" id="UP001148786">
    <property type="component" value="Unassembled WGS sequence"/>
</dbReference>
<evidence type="ECO:0000256" key="2">
    <source>
        <dbReference type="SAM" id="Coils"/>
    </source>
</evidence>
<dbReference type="PANTHER" id="PTHR12341">
    <property type="entry name" value="5'-&gt;3' EXORIBONUCLEASE"/>
    <property type="match status" value="1"/>
</dbReference>
<gene>
    <name evidence="4" type="ORF">NLJ89_g11682</name>
</gene>
<dbReference type="AlphaFoldDB" id="A0A9W8MP61"/>
<keyword evidence="5" id="KW-1185">Reference proteome</keyword>
<dbReference type="EMBL" id="JANKHO010002900">
    <property type="protein sequence ID" value="KAJ3487749.1"/>
    <property type="molecule type" value="Genomic_DNA"/>
</dbReference>
<dbReference type="GO" id="GO:0016075">
    <property type="term" value="P:rRNA catabolic process"/>
    <property type="evidence" value="ECO:0007669"/>
    <property type="project" value="TreeGrafter"/>
</dbReference>
<evidence type="ECO:0000259" key="3">
    <source>
        <dbReference type="Pfam" id="PF03159"/>
    </source>
</evidence>
<comment type="similarity">
    <text evidence="1">Belongs to the 5'-3' exonuclease family.</text>
</comment>
<dbReference type="Gene3D" id="3.40.50.620">
    <property type="entry name" value="HUPs"/>
    <property type="match status" value="1"/>
</dbReference>
<feature type="coiled-coil region" evidence="2">
    <location>
        <begin position="227"/>
        <end position="254"/>
    </location>
</feature>
<dbReference type="Pfam" id="PF03159">
    <property type="entry name" value="XRN_N"/>
    <property type="match status" value="1"/>
</dbReference>
<feature type="domain" description="Xrn1 N-terminal" evidence="3">
    <location>
        <begin position="357"/>
        <end position="438"/>
    </location>
</feature>
<dbReference type="InterPro" id="IPR004859">
    <property type="entry name" value="Xrn1_N"/>
</dbReference>
<reference evidence="4" key="1">
    <citation type="submission" date="2022-07" db="EMBL/GenBank/DDBJ databases">
        <title>Genome Sequence of Agrocybe chaxingu.</title>
        <authorList>
            <person name="Buettner E."/>
        </authorList>
    </citation>
    <scope>NUCLEOTIDE SEQUENCE</scope>
    <source>
        <strain evidence="4">MP-N11</strain>
    </source>
</reference>
<dbReference type="GO" id="GO:0003723">
    <property type="term" value="F:RNA binding"/>
    <property type="evidence" value="ECO:0007669"/>
    <property type="project" value="TreeGrafter"/>
</dbReference>
<dbReference type="OrthoDB" id="372487at2759"/>
<dbReference type="InterPro" id="IPR014729">
    <property type="entry name" value="Rossmann-like_a/b/a_fold"/>
</dbReference>
<accession>A0A9W8MP61</accession>